<comment type="subcellular location">
    <subcellularLocation>
        <location evidence="1">Fimbrium</location>
    </subcellularLocation>
</comment>
<organism evidence="10 11">
    <name type="scientific">Candidatus Accumulibacter cognatus</name>
    <dbReference type="NCBI Taxonomy" id="2954383"/>
    <lineage>
        <taxon>Bacteria</taxon>
        <taxon>Pseudomonadati</taxon>
        <taxon>Pseudomonadota</taxon>
        <taxon>Betaproteobacteria</taxon>
        <taxon>Candidatus Accumulibacter</taxon>
    </lineage>
</organism>
<evidence type="ECO:0000256" key="5">
    <source>
        <dbReference type="ARBA" id="ARBA00022837"/>
    </source>
</evidence>
<comment type="similarity">
    <text evidence="2">Belongs to the PilY1 family.</text>
</comment>
<dbReference type="SUPFAM" id="SSF50998">
    <property type="entry name" value="Quinoprotein alcohol dehydrogenase-like"/>
    <property type="match status" value="1"/>
</dbReference>
<comment type="caution">
    <text evidence="10">The sequence shown here is derived from an EMBL/GenBank/DDBJ whole genome shotgun (WGS) entry which is preliminary data.</text>
</comment>
<evidence type="ECO:0000256" key="4">
    <source>
        <dbReference type="ARBA" id="ARBA00022723"/>
    </source>
</evidence>
<evidence type="ECO:0000256" key="6">
    <source>
        <dbReference type="ARBA" id="ARBA00023263"/>
    </source>
</evidence>
<reference evidence="10" key="1">
    <citation type="submission" date="2014-02" db="EMBL/GenBank/DDBJ databases">
        <title>Expanding our view of genomic diversity in Candidatus Accumulibacter clades.</title>
        <authorList>
            <person name="Skennerton C.T."/>
            <person name="Barr J.J."/>
            <person name="Slater F.R."/>
            <person name="Bond P.L."/>
            <person name="Tyson G.W."/>
        </authorList>
    </citation>
    <scope>NUCLEOTIDE SEQUENCE [LARGE SCALE GENOMIC DNA]</scope>
</reference>
<feature type="compositionally biased region" description="Low complexity" evidence="8">
    <location>
        <begin position="1386"/>
        <end position="1396"/>
    </location>
</feature>
<evidence type="ECO:0000256" key="7">
    <source>
        <dbReference type="SAM" id="Coils"/>
    </source>
</evidence>
<dbReference type="RefSeq" id="WP_034946813.1">
    <property type="nucleotide sequence ID" value="NZ_JDST02000024.1"/>
</dbReference>
<keyword evidence="3" id="KW-1029">Fimbrium biogenesis</keyword>
<feature type="region of interest" description="Disordered" evidence="8">
    <location>
        <begin position="1377"/>
        <end position="1402"/>
    </location>
</feature>
<keyword evidence="4" id="KW-0479">Metal-binding</keyword>
<dbReference type="Proteomes" id="UP000021315">
    <property type="component" value="Unassembled WGS sequence"/>
</dbReference>
<accession>A0A080M8E8</accession>
<evidence type="ECO:0000256" key="2">
    <source>
        <dbReference type="ARBA" id="ARBA00008387"/>
    </source>
</evidence>
<gene>
    <name evidence="10" type="ORF">AW06_001367</name>
</gene>
<keyword evidence="6" id="KW-0281">Fimbrium</keyword>
<feature type="coiled-coil region" evidence="7">
    <location>
        <begin position="409"/>
        <end position="440"/>
    </location>
</feature>
<protein>
    <submittedName>
        <fullName evidence="10">Tfp pilus assembly protein, tip-associated adhesin PilY1</fullName>
    </submittedName>
</protein>
<evidence type="ECO:0000259" key="9">
    <source>
        <dbReference type="Pfam" id="PF05567"/>
    </source>
</evidence>
<dbReference type="InterPro" id="IPR008707">
    <property type="entry name" value="B-propeller_PilY1"/>
</dbReference>
<dbReference type="GO" id="GO:0009289">
    <property type="term" value="C:pilus"/>
    <property type="evidence" value="ECO:0007669"/>
    <property type="project" value="UniProtKB-SubCell"/>
</dbReference>
<feature type="region of interest" description="Disordered" evidence="8">
    <location>
        <begin position="501"/>
        <end position="532"/>
    </location>
</feature>
<evidence type="ECO:0000256" key="1">
    <source>
        <dbReference type="ARBA" id="ARBA00004561"/>
    </source>
</evidence>
<dbReference type="EMBL" id="JDST02000024">
    <property type="protein sequence ID" value="KFB77508.1"/>
    <property type="molecule type" value="Genomic_DNA"/>
</dbReference>
<dbReference type="Pfam" id="PF05567">
    <property type="entry name" value="T4P_PilY1"/>
    <property type="match status" value="1"/>
</dbReference>
<evidence type="ECO:0000256" key="3">
    <source>
        <dbReference type="ARBA" id="ARBA00022558"/>
    </source>
</evidence>
<evidence type="ECO:0000313" key="11">
    <source>
        <dbReference type="Proteomes" id="UP000021315"/>
    </source>
</evidence>
<keyword evidence="7" id="KW-0175">Coiled coil</keyword>
<dbReference type="InterPro" id="IPR011047">
    <property type="entry name" value="Quinoprotein_ADH-like_sf"/>
</dbReference>
<dbReference type="GO" id="GO:0046872">
    <property type="term" value="F:metal ion binding"/>
    <property type="evidence" value="ECO:0007669"/>
    <property type="project" value="UniProtKB-KW"/>
</dbReference>
<feature type="domain" description="PilY1 beta-propeller" evidence="9">
    <location>
        <begin position="1757"/>
        <end position="2079"/>
    </location>
</feature>
<name>A0A080M8E8_9PROT</name>
<evidence type="ECO:0000256" key="8">
    <source>
        <dbReference type="SAM" id="MobiDB-lite"/>
    </source>
</evidence>
<sequence>MGDFRKLRVLGLLPGVFRVLAGLSLMVALGVADAALTDVSDAPFYNSTSSQLKPNIMLLMDTSNSMRFSHMPDQIEGTNSGLMPIGYKSYQCNVLYYNPNRVYEIPKDSSGSSLPTPSFTAAPYNYFSTDASLVNLSSSFQAYDTSTRQYLTVSDPAQAAYYYLHSVAGTKNYLDTPCTDADVGATVPAGDGGTWTRVLVSSTSGPGGVDERQNFANWYTFYRTRISLIKSAVSLAFMPLTDSSRVGFITVNPDLSGSANYLPIADFNATQRSNWYSKLFSQVPGGSSPSREGLARVGRHFAGKQDSINSGMSGDPIQFSCQQNFTIMTTDGYWNVAAETAGPVKVDGVTQVGQQDGTLDTVVDNTHWTQRPMWDGGADTLRVITDKTTQYRSVACVSPYANRTTSQNLQSTSQNLQSTTQNLQSTSQNLQSTLQNLKSTSQLTKSTSQITQSTLQNLQSTSQKLKSTSQLTRSTTQLTQSTLQNLQSTVQKFKSTSQLTRSTSQLTKSTSQKTQSTLQNLRSTSQITRSTSQVTQSTSQITQSTLQNLRSTSQLTQSTSQITVSTLKAYQSTSQILQYDATTELTTPVASCTPGGNISCTTVTTGPTLVASCTPVAAAAGNLYTATTCSSSTTGPTPAASCTPASASAGNGYTTTTCNTVTSGPTPVASCTPAAAGAGNSYTTTTCNTVTTGPTPVATCTPASASSGNSYTATTCSTATTGPTGVASCTPVTASSGNSYTATTCNTVTTGPTGVASCTPVSASAGNSYTATTCNTVTTGPTGVASCTPAAASSGNSYTATTCNTVTTGPTAVASCTPASASSGNSYTTTTCSTATTGPTPVASCTPVSASSGNSYTATTCNTVTTGPTGVSSCTPVAASSGNSYTATTCNTVTTGPTGVSSCTPASASSGNSYTTTTCNTVTTGPTAVASCTAATASSSNSYTTTTCNNVTTGPTPVATCTPVSASAGNSYTATTCSTATTGPIGVATCTPVAASAGNGYTATTCNTVTTGPTGVASCTPATASASNSYTTTTCNTVTTGPTAVASCTAATASSSNSYTTTTCSTVATGPTPVASCTPVTASSGNSYTATTCATATSGPTGVSSCTPVAASSGNSYTATTCNTVTSGPTGVSSCTPATASSSNGYTTTTCNTVTTGPSPVAACTPSAASSGNSYTATTCSTVATGPTPVATCTPSAASSGNSYTATTCSTANTGPTPVATCTPISPTAGNGYTTTTCTTATTGPTAVATCTPATASAGNSYTATTCTTATSGPTPVASCTSAPASADNSWVTTTCSLVETGPTEVASCTPISPIAPDYETTTCDYLTGHKLQKRIQTGVTSIFLNGGISGFEISRSTSTDDPDYVDVDGVCHPDASTLAAPLDPVPDSARASSDDAPPPSPCSEWPCVVDSTITGGSSNSLADVAQYYYVTDLRPELTNDVRVAATIGAESDRATHQHMTTFTLALGVSGTLKYSPTYKIDTVGDFARIRCNPLSGGCNNTCPATDPSFPYCTPKSWPVWPDPTLDYSDATRYSDPRSIDDFWHTAVNGRGLYFSADDPNSVVSGLQQALAGIQSRLGAGSAAATSTLSPVAGDNAAYRTSYVSQEWVGDLAAYEINPATGVMSTTTEWRSQPLMDATIGSACDRRTIYLFRSGASNNLTPFTWDTRACDVAGLPTGDPTTGLVAAEQAYFGAASVAQFSQYPSMSDGSGGTVDQRTAAAGANLVNYLRGQHTHEGTALFTTNDLTKLYRARTHVLGDFVNSQPAFVKGPFASYADSGYATFKSDHAGRTPMIYAGANDGMLHAFVASNGAESWAFIPRLVLPNLFKLADNNYANTHQFYVDGSPTVGDIYASSTWKTILVGGLNKGGKGYYALDVTDPAVPKALWEFGWSDACWDGVTTGVGSDCHLGYTFGRPIISKLQNGTWVVFVTSGVNNVNSPAKAGDGNGYLYVLNADTGKLIAKIATGAGDAETPSGLNQINNFVDNVLLNNTSLQVYGVDLLGNVWRFDINDNLDPDGLEATLLGTAKDSAGNPQPITTRPELAEIEGKPWVFIGTGRLLGLGDLPDTSTQSTYGFKDPLTGSPVYADLRSVLNPLQMTQPAGELYRTIACSGSEADCAGTNGWVVDLPESGERVNIDPKLQLGTLTFASNVPSNSACSIGGHSWLNFLDFRTGLAVPTSPNLAASRRLNETLAVGLNFVRLTDGRIVVDVIGSGDKPPEVVELPVLTPPPAGKRVSWREVIN</sequence>
<evidence type="ECO:0000313" key="10">
    <source>
        <dbReference type="EMBL" id="KFB77508.1"/>
    </source>
</evidence>
<keyword evidence="5" id="KW-0106">Calcium</keyword>
<proteinExistence type="inferred from homology"/>
<keyword evidence="11" id="KW-1185">Reference proteome</keyword>
<dbReference type="STRING" id="1453999.AW06_001367"/>